<feature type="transmembrane region" description="Helical" evidence="7">
    <location>
        <begin position="166"/>
        <end position="190"/>
    </location>
</feature>
<feature type="region of interest" description="Disordered" evidence="6">
    <location>
        <begin position="289"/>
        <end position="401"/>
    </location>
</feature>
<feature type="compositionally biased region" description="Low complexity" evidence="6">
    <location>
        <begin position="348"/>
        <end position="375"/>
    </location>
</feature>
<name>A0A1Y2M2M1_EPING</name>
<dbReference type="InParanoid" id="A0A1Y2M2M1"/>
<evidence type="ECO:0000259" key="8">
    <source>
        <dbReference type="Pfam" id="PF20684"/>
    </source>
</evidence>
<dbReference type="PANTHER" id="PTHR33048:SF47">
    <property type="entry name" value="INTEGRAL MEMBRANE PROTEIN-RELATED"/>
    <property type="match status" value="1"/>
</dbReference>
<dbReference type="AlphaFoldDB" id="A0A1Y2M2M1"/>
<dbReference type="STRING" id="105696.A0A1Y2M2M1"/>
<feature type="domain" description="Rhodopsin" evidence="8">
    <location>
        <begin position="28"/>
        <end position="265"/>
    </location>
</feature>
<reference evidence="9 10" key="1">
    <citation type="journal article" date="2017" name="Genome Announc.">
        <title>Genome sequence of the saprophytic ascomycete Epicoccum nigrum ICMP 19927 strain isolated from New Zealand.</title>
        <authorList>
            <person name="Fokin M."/>
            <person name="Fleetwood D."/>
            <person name="Weir B.S."/>
            <person name="Villas-Boas S.G."/>
        </authorList>
    </citation>
    <scope>NUCLEOTIDE SEQUENCE [LARGE SCALE GENOMIC DNA]</scope>
    <source>
        <strain evidence="9 10">ICMP 19927</strain>
    </source>
</reference>
<feature type="transmembrane region" description="Helical" evidence="7">
    <location>
        <begin position="81"/>
        <end position="101"/>
    </location>
</feature>
<feature type="transmembrane region" description="Helical" evidence="7">
    <location>
        <begin position="122"/>
        <end position="146"/>
    </location>
</feature>
<feature type="transmembrane region" description="Helical" evidence="7">
    <location>
        <begin position="44"/>
        <end position="61"/>
    </location>
</feature>
<dbReference type="GO" id="GO:0016020">
    <property type="term" value="C:membrane"/>
    <property type="evidence" value="ECO:0007669"/>
    <property type="project" value="UniProtKB-SubCell"/>
</dbReference>
<comment type="subcellular location">
    <subcellularLocation>
        <location evidence="1">Membrane</location>
        <topology evidence="1">Multi-pass membrane protein</topology>
    </subcellularLocation>
</comment>
<dbReference type="PANTHER" id="PTHR33048">
    <property type="entry name" value="PTH11-LIKE INTEGRAL MEMBRANE PROTEIN (AFU_ORTHOLOGUE AFUA_5G11245)"/>
    <property type="match status" value="1"/>
</dbReference>
<dbReference type="OMA" id="GRCMNQL"/>
<keyword evidence="10" id="KW-1185">Reference proteome</keyword>
<keyword evidence="3 7" id="KW-1133">Transmembrane helix</keyword>
<feature type="region of interest" description="Disordered" evidence="6">
    <location>
        <begin position="458"/>
        <end position="514"/>
    </location>
</feature>
<comment type="similarity">
    <text evidence="5">Belongs to the SAT4 family.</text>
</comment>
<dbReference type="Proteomes" id="UP000193240">
    <property type="component" value="Unassembled WGS sequence"/>
</dbReference>
<feature type="compositionally biased region" description="Basic and acidic residues" evidence="6">
    <location>
        <begin position="501"/>
        <end position="514"/>
    </location>
</feature>
<evidence type="ECO:0000256" key="3">
    <source>
        <dbReference type="ARBA" id="ARBA00022989"/>
    </source>
</evidence>
<organism evidence="9 10">
    <name type="scientific">Epicoccum nigrum</name>
    <name type="common">Soil fungus</name>
    <name type="synonym">Epicoccum purpurascens</name>
    <dbReference type="NCBI Taxonomy" id="105696"/>
    <lineage>
        <taxon>Eukaryota</taxon>
        <taxon>Fungi</taxon>
        <taxon>Dikarya</taxon>
        <taxon>Ascomycota</taxon>
        <taxon>Pezizomycotina</taxon>
        <taxon>Dothideomycetes</taxon>
        <taxon>Pleosporomycetidae</taxon>
        <taxon>Pleosporales</taxon>
        <taxon>Pleosporineae</taxon>
        <taxon>Didymellaceae</taxon>
        <taxon>Epicoccum</taxon>
    </lineage>
</organism>
<evidence type="ECO:0000313" key="9">
    <source>
        <dbReference type="EMBL" id="OSS50350.1"/>
    </source>
</evidence>
<feature type="transmembrane region" description="Helical" evidence="7">
    <location>
        <begin position="12"/>
        <end position="32"/>
    </location>
</feature>
<sequence>MDNASPAGIRANTIVLAFTLVAGTVVFLRLFTRLVLTRGAGFEDVCIGFAMLTSIGLAVVTSEQVMHGLGKHMRDLSDDDITITLQMFWASLWIYNIALTVTKLSILVQYIRIFPIRRFRCACYAMLCIVIACGAWGIFGNVFICYPINLFWDEPLSGGQCMNEYIIWFTTAGLNIGQDVIILFLPLPVIRSLQISKSQKKGLITVLALGASVIAVSTIRLYSLDNLANSNDRTFDNSDQATLSAVEVNVGIICACLPAMRPLFALGMPKYFSTAPVYTTVPPVDLERPANMRTKSISTRPGSKYSRIGGSDVSLSTRPHTLDQFSTRTASRGASMQMQSRSPSIVQSRASISRSRNTSTTHSRSPSISRSRNPSATHSRNGSTVSVNIPKGITAGPFQGKSLNPLRMSPITPFAPPIALRLGRVSEDNFDDAATLAPGAYSRRPSDASISLTRLPTSRRAPRTPVSTKPLPLTPFPVTTSDEWSRLTAIPRPGTAVTEKPSVERLEKVRADDA</sequence>
<evidence type="ECO:0000256" key="4">
    <source>
        <dbReference type="ARBA" id="ARBA00023136"/>
    </source>
</evidence>
<feature type="compositionally biased region" description="Polar residues" evidence="6">
    <location>
        <begin position="376"/>
        <end position="387"/>
    </location>
</feature>
<dbReference type="EMBL" id="KZ107842">
    <property type="protein sequence ID" value="OSS50350.1"/>
    <property type="molecule type" value="Genomic_DNA"/>
</dbReference>
<feature type="transmembrane region" description="Helical" evidence="7">
    <location>
        <begin position="202"/>
        <end position="222"/>
    </location>
</feature>
<dbReference type="InterPro" id="IPR052337">
    <property type="entry name" value="SAT4-like"/>
</dbReference>
<evidence type="ECO:0000256" key="1">
    <source>
        <dbReference type="ARBA" id="ARBA00004141"/>
    </source>
</evidence>
<evidence type="ECO:0000313" key="10">
    <source>
        <dbReference type="Proteomes" id="UP000193240"/>
    </source>
</evidence>
<accession>A0A1Y2M2M1</accession>
<protein>
    <recommendedName>
        <fullName evidence="8">Rhodopsin domain-containing protein</fullName>
    </recommendedName>
</protein>
<keyword evidence="2 7" id="KW-0812">Transmembrane</keyword>
<evidence type="ECO:0000256" key="5">
    <source>
        <dbReference type="ARBA" id="ARBA00038359"/>
    </source>
</evidence>
<gene>
    <name evidence="9" type="ORF">B5807_04999</name>
</gene>
<dbReference type="Pfam" id="PF20684">
    <property type="entry name" value="Fung_rhodopsin"/>
    <property type="match status" value="1"/>
</dbReference>
<evidence type="ECO:0000256" key="2">
    <source>
        <dbReference type="ARBA" id="ARBA00022692"/>
    </source>
</evidence>
<evidence type="ECO:0000256" key="7">
    <source>
        <dbReference type="SAM" id="Phobius"/>
    </source>
</evidence>
<proteinExistence type="inferred from homology"/>
<evidence type="ECO:0000256" key="6">
    <source>
        <dbReference type="SAM" id="MobiDB-lite"/>
    </source>
</evidence>
<keyword evidence="4 7" id="KW-0472">Membrane</keyword>
<feature type="compositionally biased region" description="Polar residues" evidence="6">
    <location>
        <begin position="313"/>
        <end position="347"/>
    </location>
</feature>
<dbReference type="InterPro" id="IPR049326">
    <property type="entry name" value="Rhodopsin_dom_fungi"/>
</dbReference>